<dbReference type="STRING" id="1300348.I602_2172"/>
<dbReference type="AlphaFoldDB" id="A0A0M9CHG3"/>
<gene>
    <name evidence="1" type="ORF">I602_2172</name>
    <name evidence="2" type="ORF">SAMN05444353_1946</name>
</gene>
<dbReference type="PATRIC" id="fig|1300348.6.peg.2173"/>
<dbReference type="EMBL" id="FNUE01000002">
    <property type="protein sequence ID" value="SEE48963.1"/>
    <property type="molecule type" value="Genomic_DNA"/>
</dbReference>
<protein>
    <submittedName>
        <fullName evidence="1">Uncharacterized protein</fullName>
    </submittedName>
</protein>
<dbReference type="Proteomes" id="UP000037716">
    <property type="component" value="Unassembled WGS sequence"/>
</dbReference>
<proteinExistence type="predicted"/>
<name>A0A0M9CHG3_9FLAO</name>
<sequence length="153" mass="18221">MKKLKLVVVLFVGFVTLLSFTEIKKEESIIKLDVSEESVDQNGWGSWKTTDCFRGLDFRVKRKKNSYSSKTEWLVQFRNRYNNKIYFNFEIVPYSQRSAIRRSQRTTNRTDLNANTTERNTHYRYLEESNTVYVHVNKVRFNKDGSQSYSNCD</sequence>
<dbReference type="RefSeq" id="WP_053974703.1">
    <property type="nucleotide sequence ID" value="NZ_FNUE01000002.1"/>
</dbReference>
<reference evidence="2 4" key="2">
    <citation type="submission" date="2016-10" db="EMBL/GenBank/DDBJ databases">
        <authorList>
            <person name="Varghese N."/>
            <person name="Submissions S."/>
        </authorList>
    </citation>
    <scope>NUCLEOTIDE SEQUENCE [LARGE SCALE GENOMIC DNA]</scope>
    <source>
        <strain evidence="2 4">DSW-5</strain>
    </source>
</reference>
<evidence type="ECO:0000313" key="3">
    <source>
        <dbReference type="Proteomes" id="UP000037716"/>
    </source>
</evidence>
<organism evidence="1 3">
    <name type="scientific">Polaribacter dokdonensis DSW-5</name>
    <dbReference type="NCBI Taxonomy" id="1300348"/>
    <lineage>
        <taxon>Bacteria</taxon>
        <taxon>Pseudomonadati</taxon>
        <taxon>Bacteroidota</taxon>
        <taxon>Flavobacteriia</taxon>
        <taxon>Flavobacteriales</taxon>
        <taxon>Flavobacteriaceae</taxon>
    </lineage>
</organism>
<evidence type="ECO:0000313" key="1">
    <source>
        <dbReference type="EMBL" id="KOY52612.1"/>
    </source>
</evidence>
<evidence type="ECO:0000313" key="2">
    <source>
        <dbReference type="EMBL" id="SEE48963.1"/>
    </source>
</evidence>
<evidence type="ECO:0000313" key="4">
    <source>
        <dbReference type="Proteomes" id="UP000183071"/>
    </source>
</evidence>
<dbReference type="EMBL" id="LGBR01000001">
    <property type="protein sequence ID" value="KOY52612.1"/>
    <property type="molecule type" value="Genomic_DNA"/>
</dbReference>
<comment type="caution">
    <text evidence="1">The sequence shown here is derived from an EMBL/GenBank/DDBJ whole genome shotgun (WGS) entry which is preliminary data.</text>
</comment>
<reference evidence="1 3" key="1">
    <citation type="submission" date="2015-07" db="EMBL/GenBank/DDBJ databases">
        <title>Genome of Polaribacter dokdonenesis DSW-5, isolated from seawater off Dokdo in Korea.</title>
        <authorList>
            <person name="Yoon K."/>
            <person name="Song J.Y."/>
            <person name="Kim J.F."/>
        </authorList>
    </citation>
    <scope>NUCLEOTIDE SEQUENCE [LARGE SCALE GENOMIC DNA]</scope>
    <source>
        <strain evidence="1 3">DSW-5</strain>
    </source>
</reference>
<dbReference type="Proteomes" id="UP000183071">
    <property type="component" value="Unassembled WGS sequence"/>
</dbReference>
<keyword evidence="4" id="KW-1185">Reference proteome</keyword>
<accession>A0A0M9CHG3</accession>
<dbReference type="OrthoDB" id="1361499at2"/>